<protein>
    <submittedName>
        <fullName evidence="1">Uncharacterized protein</fullName>
    </submittedName>
</protein>
<comment type="caution">
    <text evidence="1">The sequence shown here is derived from an EMBL/GenBank/DDBJ whole genome shotgun (WGS) entry which is preliminary data.</text>
</comment>
<dbReference type="STRING" id="505317.OA57_11700"/>
<dbReference type="OrthoDB" id="9948061at2"/>
<keyword evidence="2" id="KW-1185">Reference proteome</keyword>
<reference evidence="1 2" key="1">
    <citation type="submission" date="2014-11" db="EMBL/GenBank/DDBJ databases">
        <title>Draft genome sequence of Chelonobacter oris 1662T, associated with respiratory disease in Hermann's Tortoises.</title>
        <authorList>
            <person name="Kudirkiene E."/>
            <person name="Hansen M.J."/>
            <person name="Bojesen A.M."/>
        </authorList>
    </citation>
    <scope>NUCLEOTIDE SEQUENCE [LARGE SCALE GENOMIC DNA]</scope>
    <source>
        <strain evidence="1 2">1662</strain>
    </source>
</reference>
<gene>
    <name evidence="1" type="ORF">OA57_11700</name>
</gene>
<proteinExistence type="predicted"/>
<name>A0A0A3B747_9PAST</name>
<organism evidence="1 2">
    <name type="scientific">Chelonobacter oris</name>
    <dbReference type="NCBI Taxonomy" id="505317"/>
    <lineage>
        <taxon>Bacteria</taxon>
        <taxon>Pseudomonadati</taxon>
        <taxon>Pseudomonadota</taxon>
        <taxon>Gammaproteobacteria</taxon>
        <taxon>Pasteurellales</taxon>
        <taxon>Pasteurellaceae</taxon>
        <taxon>Chelonobacter</taxon>
    </lineage>
</organism>
<dbReference type="AlphaFoldDB" id="A0A0A3B747"/>
<dbReference type="Proteomes" id="UP000030380">
    <property type="component" value="Unassembled WGS sequence"/>
</dbReference>
<accession>A0A0A3B747</accession>
<dbReference type="EMBL" id="JSUM01000022">
    <property type="protein sequence ID" value="KGQ69434.1"/>
    <property type="molecule type" value="Genomic_DNA"/>
</dbReference>
<evidence type="ECO:0000313" key="1">
    <source>
        <dbReference type="EMBL" id="KGQ69434.1"/>
    </source>
</evidence>
<dbReference type="RefSeq" id="WP_034618093.1">
    <property type="nucleotide sequence ID" value="NZ_JSUM01000022.1"/>
</dbReference>
<sequence length="116" mass="13754">MKKLLFSGVFCLFIILSLYGIITGNIKKNYISQREGEKLIVLMKNKFGNNIYSIDSFKYLKIKIYINGRVDPEFLHDFEYIRKKENTFCKRGSTIFIVYLENNTLFKYDYNSGECQ</sequence>
<evidence type="ECO:0000313" key="2">
    <source>
        <dbReference type="Proteomes" id="UP000030380"/>
    </source>
</evidence>